<dbReference type="InterPro" id="IPR034240">
    <property type="entry name" value="eIF3G_RRM"/>
</dbReference>
<dbReference type="GeneID" id="36515312"/>
<dbReference type="InterPro" id="IPR035979">
    <property type="entry name" value="RBD_domain_sf"/>
</dbReference>
<protein>
    <submittedName>
        <fullName evidence="7">Eukaryotic translation initiation factor 3 subunit G</fullName>
    </submittedName>
</protein>
<evidence type="ECO:0000256" key="3">
    <source>
        <dbReference type="ARBA" id="ARBA00022884"/>
    </source>
</evidence>
<evidence type="ECO:0000259" key="6">
    <source>
        <dbReference type="PROSITE" id="PS50102"/>
    </source>
</evidence>
<evidence type="ECO:0000256" key="4">
    <source>
        <dbReference type="ARBA" id="ARBA00022917"/>
    </source>
</evidence>
<sequence>MATVGTLPAPVVTDNGDGLKTIVFYRLNEAGKKVKVTQKVRETEVARSIEGQIEARRQWACYRNKDAPAPSVEENVQLKLFPKTAKPEKGQDAAPPKRRVASIVCRTCQGDHYTNACPYKEKLGIVTEPAIPETTPGRYQPPTRGGMYAREERDDSATLRVSNLPDSINEDVLAALFGRNGRRIVRCHVARNKDTHQSRGFAFIAFDTRESAERAKQELHGKAIGHLVMYVDFPRK</sequence>
<dbReference type="CDD" id="cd12408">
    <property type="entry name" value="RRM_eIF3G_like"/>
    <property type="match status" value="1"/>
</dbReference>
<dbReference type="SUPFAM" id="SSF54928">
    <property type="entry name" value="RNA-binding domain, RBD"/>
    <property type="match status" value="1"/>
</dbReference>
<evidence type="ECO:0000313" key="8">
    <source>
        <dbReference type="Proteomes" id="UP000238350"/>
    </source>
</evidence>
<dbReference type="InterPro" id="IPR000504">
    <property type="entry name" value="RRM_dom"/>
</dbReference>
<gene>
    <name evidence="7" type="ORF">B9G98_01563</name>
</gene>
<dbReference type="PROSITE" id="PS50102">
    <property type="entry name" value="RRM"/>
    <property type="match status" value="1"/>
</dbReference>
<name>A0A2T0FG20_9ASCO</name>
<dbReference type="InterPro" id="IPR024675">
    <property type="entry name" value="eIF3g_N"/>
</dbReference>
<dbReference type="AlphaFoldDB" id="A0A2T0FG20"/>
<organism evidence="7 8">
    <name type="scientific">Wickerhamiella sorbophila</name>
    <dbReference type="NCBI Taxonomy" id="45607"/>
    <lineage>
        <taxon>Eukaryota</taxon>
        <taxon>Fungi</taxon>
        <taxon>Dikarya</taxon>
        <taxon>Ascomycota</taxon>
        <taxon>Saccharomycotina</taxon>
        <taxon>Dipodascomycetes</taxon>
        <taxon>Dipodascales</taxon>
        <taxon>Trichomonascaceae</taxon>
        <taxon>Wickerhamiella</taxon>
    </lineage>
</organism>
<keyword evidence="2 7" id="KW-0396">Initiation factor</keyword>
<dbReference type="Gene3D" id="3.30.70.330">
    <property type="match status" value="1"/>
</dbReference>
<dbReference type="Pfam" id="PF00076">
    <property type="entry name" value="RRM_1"/>
    <property type="match status" value="1"/>
</dbReference>
<accession>A0A2T0FG20</accession>
<dbReference type="STRING" id="45607.A0A2T0FG20"/>
<evidence type="ECO:0000256" key="5">
    <source>
        <dbReference type="PROSITE-ProRule" id="PRU00176"/>
    </source>
</evidence>
<evidence type="ECO:0000313" key="7">
    <source>
        <dbReference type="EMBL" id="PRT53943.1"/>
    </source>
</evidence>
<dbReference type="RefSeq" id="XP_024663889.1">
    <property type="nucleotide sequence ID" value="XM_024808121.1"/>
</dbReference>
<dbReference type="GO" id="GO:0003723">
    <property type="term" value="F:RNA binding"/>
    <property type="evidence" value="ECO:0007669"/>
    <property type="project" value="UniProtKB-UniRule"/>
</dbReference>
<dbReference type="InterPro" id="IPR017334">
    <property type="entry name" value="eIF3_g"/>
</dbReference>
<keyword evidence="1" id="KW-0963">Cytoplasm</keyword>
<evidence type="ECO:0000256" key="1">
    <source>
        <dbReference type="ARBA" id="ARBA00022490"/>
    </source>
</evidence>
<dbReference type="SMART" id="SM00360">
    <property type="entry name" value="RRM"/>
    <property type="match status" value="1"/>
</dbReference>
<dbReference type="EMBL" id="NDIQ01000001">
    <property type="protein sequence ID" value="PRT53943.1"/>
    <property type="molecule type" value="Genomic_DNA"/>
</dbReference>
<dbReference type="OrthoDB" id="639027at2759"/>
<dbReference type="PANTHER" id="PTHR10352">
    <property type="entry name" value="EUKARYOTIC TRANSLATION INITIATION FACTOR 3 SUBUNIT G"/>
    <property type="match status" value="1"/>
</dbReference>
<dbReference type="InterPro" id="IPR012677">
    <property type="entry name" value="Nucleotide-bd_a/b_plait_sf"/>
</dbReference>
<dbReference type="GO" id="GO:0005852">
    <property type="term" value="C:eukaryotic translation initiation factor 3 complex"/>
    <property type="evidence" value="ECO:0007669"/>
    <property type="project" value="InterPro"/>
</dbReference>
<keyword evidence="3 5" id="KW-0694">RNA-binding</keyword>
<comment type="caution">
    <text evidence="7">The sequence shown here is derived from an EMBL/GenBank/DDBJ whole genome shotgun (WGS) entry which is preliminary data.</text>
</comment>
<reference evidence="7 8" key="1">
    <citation type="submission" date="2017-04" db="EMBL/GenBank/DDBJ databases">
        <title>Genome sequencing of [Candida] sorbophila.</title>
        <authorList>
            <person name="Ahn J.O."/>
        </authorList>
    </citation>
    <scope>NUCLEOTIDE SEQUENCE [LARGE SCALE GENOMIC DNA]</scope>
    <source>
        <strain evidence="7 8">DS02</strain>
    </source>
</reference>
<dbReference type="PIRSF" id="PIRSF037949">
    <property type="entry name" value="Transl_init_eIF-3_RNA-bind"/>
    <property type="match status" value="1"/>
</dbReference>
<proteinExistence type="predicted"/>
<dbReference type="GO" id="GO:0003743">
    <property type="term" value="F:translation initiation factor activity"/>
    <property type="evidence" value="ECO:0007669"/>
    <property type="project" value="UniProtKB-KW"/>
</dbReference>
<keyword evidence="8" id="KW-1185">Reference proteome</keyword>
<dbReference type="Proteomes" id="UP000238350">
    <property type="component" value="Unassembled WGS sequence"/>
</dbReference>
<keyword evidence="4" id="KW-0648">Protein biosynthesis</keyword>
<dbReference type="Pfam" id="PF12353">
    <property type="entry name" value="eIF3g"/>
    <property type="match status" value="1"/>
</dbReference>
<feature type="domain" description="RRM" evidence="6">
    <location>
        <begin position="157"/>
        <end position="236"/>
    </location>
</feature>
<evidence type="ECO:0000256" key="2">
    <source>
        <dbReference type="ARBA" id="ARBA00022540"/>
    </source>
</evidence>